<comment type="caution">
    <text evidence="3">The sequence shown here is derived from an EMBL/GenBank/DDBJ whole genome shotgun (WGS) entry which is preliminary data.</text>
</comment>
<dbReference type="Gene3D" id="2.60.120.620">
    <property type="entry name" value="q2cbj1_9rhob like domain"/>
    <property type="match status" value="1"/>
</dbReference>
<dbReference type="InterPro" id="IPR005123">
    <property type="entry name" value="Oxoglu/Fe-dep_dioxygenase_dom"/>
</dbReference>
<comment type="similarity">
    <text evidence="1">Belongs to the iron/ascorbate-dependent oxidoreductase family.</text>
</comment>
<keyword evidence="1" id="KW-0479">Metal-binding</keyword>
<dbReference type="PANTHER" id="PTHR33099">
    <property type="entry name" value="FE2OG DIOXYGENASE DOMAIN-CONTAINING PROTEIN"/>
    <property type="match status" value="1"/>
</dbReference>
<evidence type="ECO:0000259" key="2">
    <source>
        <dbReference type="PROSITE" id="PS51471"/>
    </source>
</evidence>
<accession>A0AAN6M5C9</accession>
<keyword evidence="1" id="KW-0408">Iron</keyword>
<dbReference type="PANTHER" id="PTHR33099:SF7">
    <property type="entry name" value="MYND-TYPE DOMAIN-CONTAINING PROTEIN"/>
    <property type="match status" value="1"/>
</dbReference>
<dbReference type="Pfam" id="PF13640">
    <property type="entry name" value="2OG-FeII_Oxy_3"/>
    <property type="match status" value="1"/>
</dbReference>
<gene>
    <name evidence="3" type="ORF">GRF29_19g735729</name>
</gene>
<sequence>MDRSTFSVDFCPYETGIIDTVAQLLLSNVHQATKGVRAELYKLNIYSAPSGFFKPHVDTPRSSIQSESLVVALPCHHEGGQLVVRHADQTITFDRSASGSQGRTVSAVQWAAFYSDCEHEVKEVTEGHRITLTYNLYYSLGVGNLTGNSPAMDVTSLLLYHKVKAALEIPNFMANGGFLGIYCQHAYAHSTDEGIVALPEALKGTDMAIYTVFLALGLDISIRGVLKVDKEMMYDDHQNTGEEDSPQHD</sequence>
<dbReference type="AlphaFoldDB" id="A0AAN6M5C9"/>
<proteinExistence type="inferred from homology"/>
<dbReference type="PROSITE" id="PS51471">
    <property type="entry name" value="FE2OG_OXY"/>
    <property type="match status" value="1"/>
</dbReference>
<name>A0AAN6M5C9_9PLEO</name>
<feature type="domain" description="Fe2OG dioxygenase" evidence="2">
    <location>
        <begin position="37"/>
        <end position="138"/>
    </location>
</feature>
<organism evidence="3 4">
    <name type="scientific">Pseudopithomyces chartarum</name>
    <dbReference type="NCBI Taxonomy" id="1892770"/>
    <lineage>
        <taxon>Eukaryota</taxon>
        <taxon>Fungi</taxon>
        <taxon>Dikarya</taxon>
        <taxon>Ascomycota</taxon>
        <taxon>Pezizomycotina</taxon>
        <taxon>Dothideomycetes</taxon>
        <taxon>Pleosporomycetidae</taxon>
        <taxon>Pleosporales</taxon>
        <taxon>Massarineae</taxon>
        <taxon>Didymosphaeriaceae</taxon>
        <taxon>Pseudopithomyces</taxon>
    </lineage>
</organism>
<reference evidence="3 4" key="1">
    <citation type="submission" date="2021-02" db="EMBL/GenBank/DDBJ databases">
        <title>Genome assembly of Pseudopithomyces chartarum.</title>
        <authorList>
            <person name="Jauregui R."/>
            <person name="Singh J."/>
            <person name="Voisey C."/>
        </authorList>
    </citation>
    <scope>NUCLEOTIDE SEQUENCE [LARGE SCALE GENOMIC DNA]</scope>
    <source>
        <strain evidence="3 4">AGR01</strain>
    </source>
</reference>
<keyword evidence="4" id="KW-1185">Reference proteome</keyword>
<evidence type="ECO:0000313" key="4">
    <source>
        <dbReference type="Proteomes" id="UP001280581"/>
    </source>
</evidence>
<evidence type="ECO:0000256" key="1">
    <source>
        <dbReference type="RuleBase" id="RU003682"/>
    </source>
</evidence>
<evidence type="ECO:0000313" key="3">
    <source>
        <dbReference type="EMBL" id="KAK3214606.1"/>
    </source>
</evidence>
<protein>
    <recommendedName>
        <fullName evidence="2">Fe2OG dioxygenase domain-containing protein</fullName>
    </recommendedName>
</protein>
<dbReference type="InterPro" id="IPR044862">
    <property type="entry name" value="Pro_4_hyd_alph_FE2OG_OXY"/>
</dbReference>
<dbReference type="GO" id="GO:0046872">
    <property type="term" value="F:metal ion binding"/>
    <property type="evidence" value="ECO:0007669"/>
    <property type="project" value="UniProtKB-KW"/>
</dbReference>
<dbReference type="Proteomes" id="UP001280581">
    <property type="component" value="Unassembled WGS sequence"/>
</dbReference>
<keyword evidence="1" id="KW-0560">Oxidoreductase</keyword>
<dbReference type="GO" id="GO:0016491">
    <property type="term" value="F:oxidoreductase activity"/>
    <property type="evidence" value="ECO:0007669"/>
    <property type="project" value="UniProtKB-KW"/>
</dbReference>
<dbReference type="EMBL" id="WVTA01000003">
    <property type="protein sequence ID" value="KAK3214606.1"/>
    <property type="molecule type" value="Genomic_DNA"/>
</dbReference>